<dbReference type="NCBIfam" id="TIGR01875">
    <property type="entry name" value="cas_MJ0381"/>
    <property type="match status" value="1"/>
</dbReference>
<gene>
    <name evidence="4" type="primary">cas7a</name>
    <name evidence="4" type="ORF">GFB69_13100</name>
</gene>
<feature type="region of interest" description="Disordered" evidence="3">
    <location>
        <begin position="175"/>
        <end position="194"/>
    </location>
</feature>
<dbReference type="AlphaFoldDB" id="A0A6G1T8F0"/>
<evidence type="ECO:0000313" key="5">
    <source>
        <dbReference type="Proteomes" id="UP000474054"/>
    </source>
</evidence>
<reference evidence="4 5" key="1">
    <citation type="submission" date="2019-10" db="EMBL/GenBank/DDBJ databases">
        <title>Comparative genomics of sulfur disproportionating microorganisms.</title>
        <authorList>
            <person name="Ward L.M."/>
            <person name="Bertran E."/>
            <person name="Johnston D."/>
        </authorList>
    </citation>
    <scope>NUCLEOTIDE SEQUENCE [LARGE SCALE GENOMIC DNA]</scope>
    <source>
        <strain evidence="4 5">DSM 3772</strain>
    </source>
</reference>
<dbReference type="PANTHER" id="PTHR37459:SF1">
    <property type="entry name" value="CRISPR-ASSOCIATED PROTEIN CAS7_CST2_DEVR"/>
    <property type="match status" value="1"/>
</dbReference>
<proteinExistence type="predicted"/>
<evidence type="ECO:0000313" key="4">
    <source>
        <dbReference type="EMBL" id="MQL56597.1"/>
    </source>
</evidence>
<evidence type="ECO:0000256" key="1">
    <source>
        <dbReference type="ARBA" id="ARBA00023118"/>
    </source>
</evidence>
<dbReference type="GO" id="GO:0051607">
    <property type="term" value="P:defense response to virus"/>
    <property type="evidence" value="ECO:0007669"/>
    <property type="project" value="UniProtKB-KW"/>
</dbReference>
<sequence length="340" mass="38542">MSFSRLPCNQNVERCYVTKYVRISGRFSAEVSVLTGSDTIGNYNTHSTAKITIEKYGTYKSYEVPVITGNSLKHWHSVYLAKVYESLGGSKLNEFCRKGIGMRGYTEDSTLNNPKPADSEKEAIEDLCNDIHGFLIPDKQIKRDSLVKFSFGIPVLREDVLEYVSRFSVTHNRVSPIKSKKDTENSTEEEEGKSQMMIFKQEYSTSPLYGFSISMDLEYVMKPIYEPPKDKLDEKEVEMRKKATILALLYIFNGVGSKQARALPISEVKELLVAVSEKPIPNLVHGAYPDYVEKSVDVMNSYRKLIGDDSLKIYGYKIQCVGDIVCMDSLTNIFEKITAR</sequence>
<dbReference type="NCBIfam" id="TIGR02583">
    <property type="entry name" value="DevR_archaea"/>
    <property type="match status" value="1"/>
</dbReference>
<dbReference type="PANTHER" id="PTHR37459">
    <property type="match status" value="1"/>
</dbReference>
<comment type="caution">
    <text evidence="4">The sequence shown here is derived from an EMBL/GenBank/DDBJ whole genome shotgun (WGS) entry which is preliminary data.</text>
</comment>
<accession>A0A6G1T8F0</accession>
<name>A0A6G1T8F0_ACIAM</name>
<protein>
    <submittedName>
        <fullName evidence="4">Type I-A CRISPR-associated protein Cas7/Csa2</fullName>
    </submittedName>
</protein>
<dbReference type="EMBL" id="WHYS01000007">
    <property type="protein sequence ID" value="MQL56597.1"/>
    <property type="molecule type" value="Genomic_DNA"/>
</dbReference>
<evidence type="ECO:0000256" key="3">
    <source>
        <dbReference type="SAM" id="MobiDB-lite"/>
    </source>
</evidence>
<dbReference type="InterPro" id="IPR010154">
    <property type="entry name" value="CRISPR-assoc_Cas7/Cst2/DevR"/>
</dbReference>
<organism evidence="4 5">
    <name type="scientific">Acidianus ambivalens</name>
    <name type="common">Desulfurolobus ambivalens</name>
    <dbReference type="NCBI Taxonomy" id="2283"/>
    <lineage>
        <taxon>Archaea</taxon>
        <taxon>Thermoproteota</taxon>
        <taxon>Thermoprotei</taxon>
        <taxon>Sulfolobales</taxon>
        <taxon>Sulfolobaceae</taxon>
        <taxon>Acidianus</taxon>
    </lineage>
</organism>
<dbReference type="InterPro" id="IPR002764">
    <property type="entry name" value="Cas7/Cst2/DevR_sub_I-a/Apern"/>
</dbReference>
<dbReference type="Pfam" id="PF01905">
    <property type="entry name" value="DevR"/>
    <property type="match status" value="1"/>
</dbReference>
<dbReference type="Proteomes" id="UP000474054">
    <property type="component" value="Unassembled WGS sequence"/>
</dbReference>
<keyword evidence="1" id="KW-0051">Antiviral defense</keyword>
<comment type="function">
    <text evidence="2">CRISPR (clustered regularly interspaced short palindromic repeat) is an adaptive immune system that provides protection against mobile genetic elements (viruses, transposable elements and conjugative plasmids). CRISPR clusters contain spacers, sequences complementary to antecedent mobile elements, and target invading nucleic acids. CRISPR clusters are transcribed and processed into CRISPR RNA (crRNA).</text>
</comment>
<evidence type="ECO:0000256" key="2">
    <source>
        <dbReference type="ARBA" id="ARBA00025626"/>
    </source>
</evidence>
<dbReference type="InterPro" id="IPR052681">
    <property type="entry name" value="CRISPR-Cas7/Cst2/DevR"/>
</dbReference>